<name>A0A2P2PTA3_RHIMU</name>
<protein>
    <submittedName>
        <fullName evidence="1">Uncharacterized protein</fullName>
    </submittedName>
</protein>
<proteinExistence type="predicted"/>
<reference evidence="1" key="1">
    <citation type="submission" date="2018-02" db="EMBL/GenBank/DDBJ databases">
        <title>Rhizophora mucronata_Transcriptome.</title>
        <authorList>
            <person name="Meera S.P."/>
            <person name="Sreeshan A."/>
            <person name="Augustine A."/>
        </authorList>
    </citation>
    <scope>NUCLEOTIDE SEQUENCE</scope>
    <source>
        <tissue evidence="1">Leaf</tissue>
    </source>
</reference>
<organism evidence="1">
    <name type="scientific">Rhizophora mucronata</name>
    <name type="common">Asiatic mangrove</name>
    <dbReference type="NCBI Taxonomy" id="61149"/>
    <lineage>
        <taxon>Eukaryota</taxon>
        <taxon>Viridiplantae</taxon>
        <taxon>Streptophyta</taxon>
        <taxon>Embryophyta</taxon>
        <taxon>Tracheophyta</taxon>
        <taxon>Spermatophyta</taxon>
        <taxon>Magnoliopsida</taxon>
        <taxon>eudicotyledons</taxon>
        <taxon>Gunneridae</taxon>
        <taxon>Pentapetalae</taxon>
        <taxon>rosids</taxon>
        <taxon>fabids</taxon>
        <taxon>Malpighiales</taxon>
        <taxon>Rhizophoraceae</taxon>
        <taxon>Rhizophora</taxon>
    </lineage>
</organism>
<sequence length="8" mass="913">MACYLLVT</sequence>
<evidence type="ECO:0000313" key="1">
    <source>
        <dbReference type="EMBL" id="MBX57978.1"/>
    </source>
</evidence>
<dbReference type="EMBL" id="GGEC01077494">
    <property type="protein sequence ID" value="MBX57978.1"/>
    <property type="molecule type" value="Transcribed_RNA"/>
</dbReference>
<accession>A0A2P2PTA3</accession>